<accession>A0A8S1ZX76</accession>
<dbReference type="SUPFAM" id="SSF56112">
    <property type="entry name" value="Protein kinase-like (PK-like)"/>
    <property type="match status" value="1"/>
</dbReference>
<dbReference type="InterPro" id="IPR000719">
    <property type="entry name" value="Prot_kinase_dom"/>
</dbReference>
<evidence type="ECO:0000313" key="5">
    <source>
        <dbReference type="Proteomes" id="UP000682877"/>
    </source>
</evidence>
<dbReference type="GO" id="GO:0007166">
    <property type="term" value="P:cell surface receptor signaling pathway"/>
    <property type="evidence" value="ECO:0007669"/>
    <property type="project" value="InterPro"/>
</dbReference>
<gene>
    <name evidence="4" type="ORF">AARE701A_LOCUS5797</name>
</gene>
<name>A0A8S1ZX76_ARAAE</name>
<evidence type="ECO:0000256" key="2">
    <source>
        <dbReference type="ARBA" id="ARBA00022840"/>
    </source>
</evidence>
<proteinExistence type="predicted"/>
<evidence type="ECO:0000313" key="4">
    <source>
        <dbReference type="EMBL" id="CAE5964633.1"/>
    </source>
</evidence>
<dbReference type="AlphaFoldDB" id="A0A8S1ZX76"/>
<dbReference type="InterPro" id="IPR001245">
    <property type="entry name" value="Ser-Thr/Tyr_kinase_cat_dom"/>
</dbReference>
<dbReference type="GO" id="GO:0004674">
    <property type="term" value="F:protein serine/threonine kinase activity"/>
    <property type="evidence" value="ECO:0007669"/>
    <property type="project" value="TreeGrafter"/>
</dbReference>
<keyword evidence="2" id="KW-0067">ATP-binding</keyword>
<feature type="domain" description="Protein kinase" evidence="3">
    <location>
        <begin position="36"/>
        <end position="353"/>
    </location>
</feature>
<sequence>MFFKKLITSCLRTERTTSYESSCSELSSLKNGGLLVEELIRISNGDYNPFYIFSEHELKQATKDYDQDLVLFLDDNYRLFQGVLENRGTVLIKKTNDHDELVEYCIREIAIAAYVSTNRNLVKLLGCCLESKVPIIVFEYVPNGNLSAYLQEENMILPWKCRVRIAAQVAAAIVYLHVGKSRPLIHRHVKTGNVLLDNNLNAKLFDFGLSLEIPLGETYVEALVEGTIGFIAPESVDTGKFNEKTDVFAFGATLIEILTGREPHDVFIEASRDRSPSLTPVSLTPVSELSLMPIPLPTRRDLLVFLKSNLIKDGKQNAVEASAELAASCVEVLPEKRPTIEEVAKKLRQIQNM</sequence>
<dbReference type="PANTHER" id="PTHR27005:SF454">
    <property type="entry name" value="PROTEIN KINASE DOMAIN-CONTAINING PROTEIN"/>
    <property type="match status" value="1"/>
</dbReference>
<dbReference type="InterPro" id="IPR045274">
    <property type="entry name" value="WAK-like"/>
</dbReference>
<dbReference type="GO" id="GO:0005886">
    <property type="term" value="C:plasma membrane"/>
    <property type="evidence" value="ECO:0007669"/>
    <property type="project" value="TreeGrafter"/>
</dbReference>
<dbReference type="Proteomes" id="UP000682877">
    <property type="component" value="Chromosome 2"/>
</dbReference>
<evidence type="ECO:0000259" key="3">
    <source>
        <dbReference type="PROSITE" id="PS50011"/>
    </source>
</evidence>
<keyword evidence="5" id="KW-1185">Reference proteome</keyword>
<dbReference type="PANTHER" id="PTHR27005">
    <property type="entry name" value="WALL-ASSOCIATED RECEPTOR KINASE-LIKE 21"/>
    <property type="match status" value="1"/>
</dbReference>
<protein>
    <recommendedName>
        <fullName evidence="3">Protein kinase domain-containing protein</fullName>
    </recommendedName>
</protein>
<dbReference type="Gene3D" id="1.10.510.10">
    <property type="entry name" value="Transferase(Phosphotransferase) domain 1"/>
    <property type="match status" value="1"/>
</dbReference>
<keyword evidence="1" id="KW-0547">Nucleotide-binding</keyword>
<dbReference type="InterPro" id="IPR011009">
    <property type="entry name" value="Kinase-like_dom_sf"/>
</dbReference>
<dbReference type="PROSITE" id="PS50011">
    <property type="entry name" value="PROTEIN_KINASE_DOM"/>
    <property type="match status" value="1"/>
</dbReference>
<dbReference type="Gene3D" id="3.30.200.20">
    <property type="entry name" value="Phosphorylase Kinase, domain 1"/>
    <property type="match status" value="1"/>
</dbReference>
<reference evidence="4" key="1">
    <citation type="submission" date="2021-01" db="EMBL/GenBank/DDBJ databases">
        <authorList>
            <person name="Bezrukov I."/>
        </authorList>
    </citation>
    <scope>NUCLEOTIDE SEQUENCE</scope>
</reference>
<dbReference type="Pfam" id="PF07714">
    <property type="entry name" value="PK_Tyr_Ser-Thr"/>
    <property type="match status" value="1"/>
</dbReference>
<organism evidence="4 5">
    <name type="scientific">Arabidopsis arenosa</name>
    <name type="common">Sand rock-cress</name>
    <name type="synonym">Cardaminopsis arenosa</name>
    <dbReference type="NCBI Taxonomy" id="38785"/>
    <lineage>
        <taxon>Eukaryota</taxon>
        <taxon>Viridiplantae</taxon>
        <taxon>Streptophyta</taxon>
        <taxon>Embryophyta</taxon>
        <taxon>Tracheophyta</taxon>
        <taxon>Spermatophyta</taxon>
        <taxon>Magnoliopsida</taxon>
        <taxon>eudicotyledons</taxon>
        <taxon>Gunneridae</taxon>
        <taxon>Pentapetalae</taxon>
        <taxon>rosids</taxon>
        <taxon>malvids</taxon>
        <taxon>Brassicales</taxon>
        <taxon>Brassicaceae</taxon>
        <taxon>Camelineae</taxon>
        <taxon>Arabidopsis</taxon>
    </lineage>
</organism>
<dbReference type="EMBL" id="LR999452">
    <property type="protein sequence ID" value="CAE5964633.1"/>
    <property type="molecule type" value="Genomic_DNA"/>
</dbReference>
<evidence type="ECO:0000256" key="1">
    <source>
        <dbReference type="ARBA" id="ARBA00022741"/>
    </source>
</evidence>
<dbReference type="GO" id="GO:0005524">
    <property type="term" value="F:ATP binding"/>
    <property type="evidence" value="ECO:0007669"/>
    <property type="project" value="UniProtKB-KW"/>
</dbReference>